<dbReference type="EMBL" id="QNRR01000003">
    <property type="protein sequence ID" value="RBP45283.1"/>
    <property type="molecule type" value="Genomic_DNA"/>
</dbReference>
<evidence type="ECO:0000256" key="1">
    <source>
        <dbReference type="SAM" id="Phobius"/>
    </source>
</evidence>
<feature type="transmembrane region" description="Helical" evidence="1">
    <location>
        <begin position="90"/>
        <end position="112"/>
    </location>
</feature>
<evidence type="ECO:0000313" key="3">
    <source>
        <dbReference type="Proteomes" id="UP000253426"/>
    </source>
</evidence>
<dbReference type="Proteomes" id="UP000253426">
    <property type="component" value="Unassembled WGS sequence"/>
</dbReference>
<proteinExistence type="predicted"/>
<evidence type="ECO:0008006" key="4">
    <source>
        <dbReference type="Google" id="ProtNLM"/>
    </source>
</evidence>
<sequence>MFVRLGSAYHPHRAHLVRGVLEAHGIPVEVWHEESCHLYSPGWQPCSVMIPEEEVDAAIEVMNATPEELPEEGGADVPPPLLKYPTFLDWAVTGAALLLFFGIAVVLATMLEELGQSRYGGYYESGQLEPRDMLLYLVVVVPVGALAVAVLLKVFMAPLVIWDGDRWMGMIAYLWVRWILFVVVPIALAVAFGALRPEEG</sequence>
<name>A0A366HQT1_9BACT</name>
<organism evidence="2 3">
    <name type="scientific">Roseimicrobium gellanilyticum</name>
    <dbReference type="NCBI Taxonomy" id="748857"/>
    <lineage>
        <taxon>Bacteria</taxon>
        <taxon>Pseudomonadati</taxon>
        <taxon>Verrucomicrobiota</taxon>
        <taxon>Verrucomicrobiia</taxon>
        <taxon>Verrucomicrobiales</taxon>
        <taxon>Verrucomicrobiaceae</taxon>
        <taxon>Roseimicrobium</taxon>
    </lineage>
</organism>
<keyword evidence="1" id="KW-0472">Membrane</keyword>
<feature type="transmembrane region" description="Helical" evidence="1">
    <location>
        <begin position="133"/>
        <end position="155"/>
    </location>
</feature>
<gene>
    <name evidence="2" type="ORF">DES53_103281</name>
</gene>
<keyword evidence="3" id="KW-1185">Reference proteome</keyword>
<keyword evidence="1" id="KW-0812">Transmembrane</keyword>
<keyword evidence="1" id="KW-1133">Transmembrane helix</keyword>
<dbReference type="AlphaFoldDB" id="A0A366HQT1"/>
<comment type="caution">
    <text evidence="2">The sequence shown here is derived from an EMBL/GenBank/DDBJ whole genome shotgun (WGS) entry which is preliminary data.</text>
</comment>
<accession>A0A366HQT1</accession>
<reference evidence="2 3" key="1">
    <citation type="submission" date="2018-06" db="EMBL/GenBank/DDBJ databases">
        <title>Genomic Encyclopedia of Type Strains, Phase IV (KMG-IV): sequencing the most valuable type-strain genomes for metagenomic binning, comparative biology and taxonomic classification.</title>
        <authorList>
            <person name="Goeker M."/>
        </authorList>
    </citation>
    <scope>NUCLEOTIDE SEQUENCE [LARGE SCALE GENOMIC DNA]</scope>
    <source>
        <strain evidence="2 3">DSM 25532</strain>
    </source>
</reference>
<evidence type="ECO:0000313" key="2">
    <source>
        <dbReference type="EMBL" id="RBP45283.1"/>
    </source>
</evidence>
<feature type="transmembrane region" description="Helical" evidence="1">
    <location>
        <begin position="175"/>
        <end position="195"/>
    </location>
</feature>
<protein>
    <recommendedName>
        <fullName evidence="4">Signal transducing protein</fullName>
    </recommendedName>
</protein>